<keyword evidence="2 3" id="KW-0808">Transferase</keyword>
<protein>
    <submittedName>
        <fullName evidence="3">Class I SAM-dependent methyltransferase</fullName>
    </submittedName>
</protein>
<dbReference type="InterPro" id="IPR003788">
    <property type="entry name" value="NDUFAF7"/>
</dbReference>
<evidence type="ECO:0000256" key="2">
    <source>
        <dbReference type="ARBA" id="ARBA00022679"/>
    </source>
</evidence>
<dbReference type="EMBL" id="CP054836">
    <property type="protein sequence ID" value="QKV17111.1"/>
    <property type="molecule type" value="Genomic_DNA"/>
</dbReference>
<dbReference type="Proteomes" id="UP000509367">
    <property type="component" value="Chromosome"/>
</dbReference>
<sequence>MTGIVEEKIRRLIKAAGPLPVSDYMALCLFDPDGGYYTTREPFGVDGDFITAPEISQMFGEIVGAWLVHTWRQLGRPAPFVLAEMGPGRGTLMRDILRTAAIDPAFLSAARVHLVETSDRLASVQRETLADAPLECTWTQDIDGLPEGPLLFVANELFDAVPVRQFVKTARGWCERHVGIGDDGALRFFAGPPLGDPSLLPPRADDQAEGAIFEYAPAREAIAARLGVRLAESGGAALLIDYGHARSGYADTLQAVRAHRYVSVFDQPGSADLTSHVDFESLASAARAAGAHPLPVISQGEFLLSLGLAERAGALGRGKDEASRQDIRMAAERLAGVGEKGMGELFKVLCLTGKPMALPPFR</sequence>
<evidence type="ECO:0000256" key="1">
    <source>
        <dbReference type="ARBA" id="ARBA00022603"/>
    </source>
</evidence>
<dbReference type="InterPro" id="IPR029063">
    <property type="entry name" value="SAM-dependent_MTases_sf"/>
</dbReference>
<dbReference type="InterPro" id="IPR038375">
    <property type="entry name" value="NDUFAF7_sf"/>
</dbReference>
<dbReference type="Gene3D" id="3.40.50.12710">
    <property type="match status" value="1"/>
</dbReference>
<accession>A0A6N1V842</accession>
<gene>
    <name evidence="3" type="ORF">HTY61_00845</name>
</gene>
<reference evidence="3 4" key="1">
    <citation type="submission" date="2020-06" db="EMBL/GenBank/DDBJ databases">
        <title>Oricola thermophila sp. nov. isolated from a tidal sediments.</title>
        <authorList>
            <person name="Kwon K.K."/>
            <person name="Yang S.-H."/>
            <person name="Park M.-J."/>
        </authorList>
    </citation>
    <scope>NUCLEOTIDE SEQUENCE [LARGE SCALE GENOMIC DNA]</scope>
    <source>
        <strain evidence="3 4">MEBiC13590</strain>
    </source>
</reference>
<dbReference type="GO" id="GO:0035243">
    <property type="term" value="F:protein-arginine omega-N symmetric methyltransferase activity"/>
    <property type="evidence" value="ECO:0007669"/>
    <property type="project" value="TreeGrafter"/>
</dbReference>
<name>A0A6N1V842_9HYPH</name>
<dbReference type="RefSeq" id="WP_175275007.1">
    <property type="nucleotide sequence ID" value="NZ_CP054836.1"/>
</dbReference>
<organism evidence="3 4">
    <name type="scientific">Oricola thermophila</name>
    <dbReference type="NCBI Taxonomy" id="2742145"/>
    <lineage>
        <taxon>Bacteria</taxon>
        <taxon>Pseudomonadati</taxon>
        <taxon>Pseudomonadota</taxon>
        <taxon>Alphaproteobacteria</taxon>
        <taxon>Hyphomicrobiales</taxon>
        <taxon>Ahrensiaceae</taxon>
        <taxon>Oricola</taxon>
    </lineage>
</organism>
<evidence type="ECO:0000313" key="4">
    <source>
        <dbReference type="Proteomes" id="UP000509367"/>
    </source>
</evidence>
<dbReference type="AlphaFoldDB" id="A0A6N1V842"/>
<keyword evidence="1 3" id="KW-0489">Methyltransferase</keyword>
<evidence type="ECO:0000313" key="3">
    <source>
        <dbReference type="EMBL" id="QKV17111.1"/>
    </source>
</evidence>
<dbReference type="Pfam" id="PF02636">
    <property type="entry name" value="Methyltransf_28"/>
    <property type="match status" value="1"/>
</dbReference>
<dbReference type="PANTHER" id="PTHR12049">
    <property type="entry name" value="PROTEIN ARGININE METHYLTRANSFERASE NDUFAF7, MITOCHONDRIAL"/>
    <property type="match status" value="1"/>
</dbReference>
<proteinExistence type="predicted"/>
<dbReference type="KEGG" id="orm:HTY61_00845"/>
<dbReference type="GO" id="GO:0032259">
    <property type="term" value="P:methylation"/>
    <property type="evidence" value="ECO:0007669"/>
    <property type="project" value="UniProtKB-KW"/>
</dbReference>
<dbReference type="PANTHER" id="PTHR12049:SF7">
    <property type="entry name" value="PROTEIN ARGININE METHYLTRANSFERASE NDUFAF7, MITOCHONDRIAL"/>
    <property type="match status" value="1"/>
</dbReference>
<dbReference type="SUPFAM" id="SSF53335">
    <property type="entry name" value="S-adenosyl-L-methionine-dependent methyltransferases"/>
    <property type="match status" value="1"/>
</dbReference>
<keyword evidence="4" id="KW-1185">Reference proteome</keyword>